<dbReference type="AlphaFoldDB" id="A0A5C4VD02"/>
<dbReference type="OrthoDB" id="3532962at2"/>
<accession>A0A5C4VD02</accession>
<reference evidence="1 2" key="1">
    <citation type="submission" date="2019-10" db="EMBL/GenBank/DDBJ databases">
        <title>Nonomuraea sp. nov., isolated from Phyllanthus amarus.</title>
        <authorList>
            <person name="Klykleung N."/>
            <person name="Tanasupawat S."/>
        </authorList>
    </citation>
    <scope>NUCLEOTIDE SEQUENCE [LARGE SCALE GENOMIC DNA]</scope>
    <source>
        <strain evidence="1 2">PA1-10</strain>
    </source>
</reference>
<evidence type="ECO:0000313" key="2">
    <source>
        <dbReference type="Proteomes" id="UP000312512"/>
    </source>
</evidence>
<accession>A0A5P9YVV5</accession>
<dbReference type="Proteomes" id="UP000312512">
    <property type="component" value="Unassembled WGS sequence"/>
</dbReference>
<evidence type="ECO:0000313" key="1">
    <source>
        <dbReference type="EMBL" id="KAB8188447.1"/>
    </source>
</evidence>
<proteinExistence type="predicted"/>
<sequence>MSWTLETPDGRTLSVNAWNWRPALELLESAGVLDAETAELLGYNILVELGGEDARRIAAFLDSYLSTAPAGGRVLLDGSVTTEPDTFEFHRDDLARNYSATVEWLTRFRDFCHAATNGFTCC</sequence>
<organism evidence="1 2">
    <name type="scientific">Nonomuraea phyllanthi</name>
    <dbReference type="NCBI Taxonomy" id="2219224"/>
    <lineage>
        <taxon>Bacteria</taxon>
        <taxon>Bacillati</taxon>
        <taxon>Actinomycetota</taxon>
        <taxon>Actinomycetes</taxon>
        <taxon>Streptosporangiales</taxon>
        <taxon>Streptosporangiaceae</taxon>
        <taxon>Nonomuraea</taxon>
    </lineage>
</organism>
<protein>
    <submittedName>
        <fullName evidence="1">Uncharacterized protein</fullName>
    </submittedName>
</protein>
<dbReference type="RefSeq" id="WP_139637039.1">
    <property type="nucleotide sequence ID" value="NZ_CP045572.1"/>
</dbReference>
<dbReference type="EMBL" id="VDLX02000025">
    <property type="protein sequence ID" value="KAB8188447.1"/>
    <property type="molecule type" value="Genomic_DNA"/>
</dbReference>
<gene>
    <name evidence="1" type="ORF">FH608_044215</name>
</gene>
<comment type="caution">
    <text evidence="1">The sequence shown here is derived from an EMBL/GenBank/DDBJ whole genome shotgun (WGS) entry which is preliminary data.</text>
</comment>
<name>A0A5C4VD02_9ACTN</name>
<keyword evidence="2" id="KW-1185">Reference proteome</keyword>